<feature type="compositionally biased region" description="Polar residues" evidence="1">
    <location>
        <begin position="477"/>
        <end position="487"/>
    </location>
</feature>
<feature type="region of interest" description="Disordered" evidence="1">
    <location>
        <begin position="472"/>
        <end position="502"/>
    </location>
</feature>
<comment type="caution">
    <text evidence="3">The sequence shown here is derived from an EMBL/GenBank/DDBJ whole genome shotgun (WGS) entry which is preliminary data.</text>
</comment>
<proteinExistence type="predicted"/>
<evidence type="ECO:0000313" key="4">
    <source>
        <dbReference type="Proteomes" id="UP001215280"/>
    </source>
</evidence>
<dbReference type="SMART" id="SM00332">
    <property type="entry name" value="PP2Cc"/>
    <property type="match status" value="1"/>
</dbReference>
<dbReference type="EMBL" id="JARJLG010000006">
    <property type="protein sequence ID" value="KAJ7780198.1"/>
    <property type="molecule type" value="Genomic_DNA"/>
</dbReference>
<feature type="domain" description="PPM-type phosphatase" evidence="2">
    <location>
        <begin position="402"/>
        <end position="790"/>
    </location>
</feature>
<feature type="compositionally biased region" description="Low complexity" evidence="1">
    <location>
        <begin position="713"/>
        <end position="729"/>
    </location>
</feature>
<accession>A0AAD7NYH2</accession>
<feature type="region of interest" description="Disordered" evidence="1">
    <location>
        <begin position="573"/>
        <end position="595"/>
    </location>
</feature>
<dbReference type="Proteomes" id="UP001215280">
    <property type="component" value="Unassembled WGS sequence"/>
</dbReference>
<gene>
    <name evidence="3" type="ORF">DFH07DRAFT_1026257</name>
</gene>
<dbReference type="PROSITE" id="PS51746">
    <property type="entry name" value="PPM_2"/>
    <property type="match status" value="1"/>
</dbReference>
<feature type="region of interest" description="Disordered" evidence="1">
    <location>
        <begin position="698"/>
        <end position="777"/>
    </location>
</feature>
<dbReference type="InterPro" id="IPR001932">
    <property type="entry name" value="PPM-type_phosphatase-like_dom"/>
</dbReference>
<feature type="compositionally biased region" description="Basic and acidic residues" evidence="1">
    <location>
        <begin position="379"/>
        <end position="402"/>
    </location>
</feature>
<feature type="compositionally biased region" description="Low complexity" evidence="1">
    <location>
        <begin position="9"/>
        <end position="28"/>
    </location>
</feature>
<keyword evidence="4" id="KW-1185">Reference proteome</keyword>
<feature type="compositionally biased region" description="Basic and acidic residues" evidence="1">
    <location>
        <begin position="763"/>
        <end position="777"/>
    </location>
</feature>
<sequence length="807" mass="84219">MKRTPRLYAALPRPSPSRVRASSISNSPAAVSRLYQTTSTSLPQGFFDTPPPPPPPNTRTGPLLTTQRLPIEGRGETHSSNSGNAGGSGALALAPPQPAPSKGHEPQLALLGSARFPHASGVPHIPAAAPTAEAGCGRGRGRGRGRYVLEVGAYGIPKRPHRGQQQRSAYMMATDAPLAVQVGEDAYFVRADAMGVADGVGGWARVKGQHLGAPGPSASALFARRLMHFCADEVDRAYAHTEQQQQEVVAGWEPPPHPRTRGWASPWQHPASAAAPYAAYYGTLPPPPPPAAPSFAYTAPWDQYSEFGAQEDEYDGADPEAALAAHLDALADGIDVLNILERAYERTLGAHVVPAPSTSSPSPLYPPATSPSASASETPTRDGGRGERRDDGAWADMWRQRENGAASPRGKHKAPEPRPRTIPLLAGSSTALVAVLDYVPVGELGGHEGAVPYSACGRAAAEGRSTTRKNLLREGVSQLSPPSSAPDSESGKTRDEATGAQTQTAAEELLHPVLKIAHVGDCMGMLVRGGEVAWRSEEMWWRWNTPVQLSAAATSGSATPGEARTWWEAFSAPPTSSFGGTKGPGARGGARTPTGANTPTALARLFTLPVQAGDVLILASDGLSDNLWDEEVLEEVRRCGGVWAGFPAAAPAAPGEADGGAREGTETEAEADGDALRLRRRTLAGMLSEALCSRARRVATRRAGRERGRGCTASSPSSGSGARGAAASGTDALPGVPEEPVGVQEAKEGKEGKEGDEDEDETPFARRARETGRVYRGGKNDDISVIVAVIAPADSRGDGGVEAARAG</sequence>
<dbReference type="PANTHER" id="PTHR12320:SF84">
    <property type="entry name" value="PROTEIN PHOSPHATASE"/>
    <property type="match status" value="1"/>
</dbReference>
<feature type="region of interest" description="Disordered" evidence="1">
    <location>
        <begin position="1"/>
        <end position="105"/>
    </location>
</feature>
<reference evidence="3" key="1">
    <citation type="submission" date="2023-03" db="EMBL/GenBank/DDBJ databases">
        <title>Massive genome expansion in bonnet fungi (Mycena s.s.) driven by repeated elements and novel gene families across ecological guilds.</title>
        <authorList>
            <consortium name="Lawrence Berkeley National Laboratory"/>
            <person name="Harder C.B."/>
            <person name="Miyauchi S."/>
            <person name="Viragh M."/>
            <person name="Kuo A."/>
            <person name="Thoen E."/>
            <person name="Andreopoulos B."/>
            <person name="Lu D."/>
            <person name="Skrede I."/>
            <person name="Drula E."/>
            <person name="Henrissat B."/>
            <person name="Morin E."/>
            <person name="Kohler A."/>
            <person name="Barry K."/>
            <person name="LaButti K."/>
            <person name="Morin E."/>
            <person name="Salamov A."/>
            <person name="Lipzen A."/>
            <person name="Mereny Z."/>
            <person name="Hegedus B."/>
            <person name="Baldrian P."/>
            <person name="Stursova M."/>
            <person name="Weitz H."/>
            <person name="Taylor A."/>
            <person name="Grigoriev I.V."/>
            <person name="Nagy L.G."/>
            <person name="Martin F."/>
            <person name="Kauserud H."/>
        </authorList>
    </citation>
    <scope>NUCLEOTIDE SEQUENCE</scope>
    <source>
        <strain evidence="3">CBHHK188m</strain>
    </source>
</reference>
<organism evidence="3 4">
    <name type="scientific">Mycena maculata</name>
    <dbReference type="NCBI Taxonomy" id="230809"/>
    <lineage>
        <taxon>Eukaryota</taxon>
        <taxon>Fungi</taxon>
        <taxon>Dikarya</taxon>
        <taxon>Basidiomycota</taxon>
        <taxon>Agaricomycotina</taxon>
        <taxon>Agaricomycetes</taxon>
        <taxon>Agaricomycetidae</taxon>
        <taxon>Agaricales</taxon>
        <taxon>Marasmiineae</taxon>
        <taxon>Mycenaceae</taxon>
        <taxon>Mycena</taxon>
    </lineage>
</organism>
<feature type="compositionally biased region" description="Low complexity" evidence="1">
    <location>
        <begin position="647"/>
        <end position="656"/>
    </location>
</feature>
<feature type="region of interest" description="Disordered" evidence="1">
    <location>
        <begin position="354"/>
        <end position="423"/>
    </location>
</feature>
<dbReference type="InterPro" id="IPR039123">
    <property type="entry name" value="PPTC7"/>
</dbReference>
<dbReference type="InterPro" id="IPR036457">
    <property type="entry name" value="PPM-type-like_dom_sf"/>
</dbReference>
<protein>
    <recommendedName>
        <fullName evidence="2">PPM-type phosphatase domain-containing protein</fullName>
    </recommendedName>
</protein>
<evidence type="ECO:0000313" key="3">
    <source>
        <dbReference type="EMBL" id="KAJ7780198.1"/>
    </source>
</evidence>
<evidence type="ECO:0000256" key="1">
    <source>
        <dbReference type="SAM" id="MobiDB-lite"/>
    </source>
</evidence>
<dbReference type="AlphaFoldDB" id="A0AAD7NYH2"/>
<feature type="region of interest" description="Disordered" evidence="1">
    <location>
        <begin position="647"/>
        <end position="675"/>
    </location>
</feature>
<name>A0AAD7NYH2_9AGAR</name>
<dbReference type="SUPFAM" id="SSF81606">
    <property type="entry name" value="PP2C-like"/>
    <property type="match status" value="1"/>
</dbReference>
<dbReference type="Gene3D" id="3.60.40.10">
    <property type="entry name" value="PPM-type phosphatase domain"/>
    <property type="match status" value="1"/>
</dbReference>
<evidence type="ECO:0000259" key="2">
    <source>
        <dbReference type="PROSITE" id="PS51746"/>
    </source>
</evidence>
<feature type="compositionally biased region" description="Polar residues" evidence="1">
    <location>
        <begin position="34"/>
        <end position="43"/>
    </location>
</feature>
<dbReference type="GO" id="GO:0004722">
    <property type="term" value="F:protein serine/threonine phosphatase activity"/>
    <property type="evidence" value="ECO:0007669"/>
    <property type="project" value="TreeGrafter"/>
</dbReference>
<dbReference type="PANTHER" id="PTHR12320">
    <property type="entry name" value="PROTEIN PHOSPHATASE 2C"/>
    <property type="match status" value="1"/>
</dbReference>